<accession>A0A0F9L776</accession>
<comment type="caution">
    <text evidence="1">The sequence shown here is derived from an EMBL/GenBank/DDBJ whole genome shotgun (WGS) entry which is preliminary data.</text>
</comment>
<evidence type="ECO:0000313" key="1">
    <source>
        <dbReference type="EMBL" id="KKM90674.1"/>
    </source>
</evidence>
<name>A0A0F9L776_9ZZZZ</name>
<protein>
    <submittedName>
        <fullName evidence="1">Uncharacterized protein</fullName>
    </submittedName>
</protein>
<proteinExistence type="predicted"/>
<organism evidence="1">
    <name type="scientific">marine sediment metagenome</name>
    <dbReference type="NCBI Taxonomy" id="412755"/>
    <lineage>
        <taxon>unclassified sequences</taxon>
        <taxon>metagenomes</taxon>
        <taxon>ecological metagenomes</taxon>
    </lineage>
</organism>
<dbReference type="EMBL" id="LAZR01006643">
    <property type="protein sequence ID" value="KKM90674.1"/>
    <property type="molecule type" value="Genomic_DNA"/>
</dbReference>
<gene>
    <name evidence="1" type="ORF">LCGC14_1236280</name>
</gene>
<reference evidence="1" key="1">
    <citation type="journal article" date="2015" name="Nature">
        <title>Complex archaea that bridge the gap between prokaryotes and eukaryotes.</title>
        <authorList>
            <person name="Spang A."/>
            <person name="Saw J.H."/>
            <person name="Jorgensen S.L."/>
            <person name="Zaremba-Niedzwiedzka K."/>
            <person name="Martijn J."/>
            <person name="Lind A.E."/>
            <person name="van Eijk R."/>
            <person name="Schleper C."/>
            <person name="Guy L."/>
            <person name="Ettema T.J."/>
        </authorList>
    </citation>
    <scope>NUCLEOTIDE SEQUENCE</scope>
</reference>
<dbReference type="AlphaFoldDB" id="A0A0F9L776"/>
<sequence length="420" mass="46913">MARGTTPTLLPLDRWADIMGINPLSFNQLTSDLISVSDCGEVWFQRMWQNPDQASREDVADAIREAEEKISSEIGYFLLPDWVVDERIQTIRPARPEVFAGTVGNLRGMPKSLQPKWNFIISGGQKTKTLITAGVAVDGAALSDLDGDGYFETVTITVTVTAGDEPCEVRVFYPAAGVVPAAALDDWEVKPIRVTIVGTTATIVFKRWQIVDAELQARLNAEALDSTVDANYLTTVDVYRVFNDPQSMANLLWERAGPNSCSSCNGSGCSACAFDTQTGCFAVRDERLGIIAYQPATWDSDDEEFNVANFLNCRDPDQLRLWYYAGWQSDNPATECPRVQMDPFFEKVVAYYAAAILDRDVCSCNNSERFIDHWREDLARVGSEVSFQISPEDLDNPLGTQRGAIYAWKQLKRREWRVHA</sequence>